<dbReference type="SMART" id="SM00487">
    <property type="entry name" value="DEXDc"/>
    <property type="match status" value="1"/>
</dbReference>
<dbReference type="SUPFAM" id="SSF52540">
    <property type="entry name" value="P-loop containing nucleoside triphosphate hydrolases"/>
    <property type="match status" value="2"/>
</dbReference>
<dbReference type="AlphaFoldDB" id="A0A2V1DUH3"/>
<dbReference type="GO" id="GO:0004386">
    <property type="term" value="F:helicase activity"/>
    <property type="evidence" value="ECO:0007669"/>
    <property type="project" value="UniProtKB-KW"/>
</dbReference>
<evidence type="ECO:0000259" key="5">
    <source>
        <dbReference type="PROSITE" id="PS51192"/>
    </source>
</evidence>
<dbReference type="PANTHER" id="PTHR45626">
    <property type="entry name" value="TRANSCRIPTION TERMINATION FACTOR 2-RELATED"/>
    <property type="match status" value="1"/>
</dbReference>
<evidence type="ECO:0000313" key="8">
    <source>
        <dbReference type="Proteomes" id="UP000244855"/>
    </source>
</evidence>
<evidence type="ECO:0000313" key="7">
    <source>
        <dbReference type="EMBL" id="PVI01811.1"/>
    </source>
</evidence>
<dbReference type="InterPro" id="IPR049730">
    <property type="entry name" value="SNF2/RAD54-like_C"/>
</dbReference>
<dbReference type="OrthoDB" id="448448at2759"/>
<dbReference type="Pfam" id="PF00271">
    <property type="entry name" value="Helicase_C"/>
    <property type="match status" value="1"/>
</dbReference>
<keyword evidence="1" id="KW-0547">Nucleotide-binding</keyword>
<dbReference type="InterPro" id="IPR000330">
    <property type="entry name" value="SNF2_N"/>
</dbReference>
<name>A0A2V1DUH3_9PLEO</name>
<evidence type="ECO:0000256" key="1">
    <source>
        <dbReference type="ARBA" id="ARBA00022741"/>
    </source>
</evidence>
<dbReference type="InterPro" id="IPR038718">
    <property type="entry name" value="SNF2-like_sf"/>
</dbReference>
<dbReference type="CDD" id="cd18793">
    <property type="entry name" value="SF2_C_SNF"/>
    <property type="match status" value="1"/>
</dbReference>
<proteinExistence type="predicted"/>
<dbReference type="InterPro" id="IPR014001">
    <property type="entry name" value="Helicase_ATP-bd"/>
</dbReference>
<feature type="domain" description="Helicase ATP-binding" evidence="5">
    <location>
        <begin position="378"/>
        <end position="547"/>
    </location>
</feature>
<sequence length="884" mass="99432">MFEYGSMKRPSLEPFDEDVRLKRPRPANTLTPVNKCPDIPYVMPQYPVAASKHDEICSTELHTLDDLSFPVLAKDTSFIDLETEPNQITENSVSPIEWYSSLAEEETLPQICLGVIPIKVTSASHGHDGNGFAPVDLETFGDSVRMVMQNSGKYAGLIRSPAIRQLLDDATVQLCATLTWSSQPPSKPTRKSTVIMSHDFEVRIVILSTSNEKVRVGRILSNSDHFLQHPYVEECGDLEYLNPHFLLRPGAAMPKLQKAVGFGQPLKAISGTLNEVNKHRIARIFDVASHDSSRGISPQIFTSPRLRSELKPHQLEAIAMMVEREGGRAECCQFPSLWEMTKYPEPSKRYFQLIQGKVMCFNWTMRGRYRNLVTGNYSGQAAPSMGGLLADDMGLGKTMSTLGLVCLSIDSENSNGISSQTTLVVTTKSTLPGWGLQIDQHIHVGQLRTAVYHGSNRDLVVKRFDELDLVLTTYETLRSEFEVKGPLYEKQWHRIVLDEAHHIRNRKSQLFNAVCSIPSSFRWCLTGTPVHNSLDDYGSLLSFLGVPGFTTKATFDQWITRPIQQKNPEGFKRLQILVRTTCLRRTKESIGDVLNLPPRKEETESVQLHPHDQELYDFFKEKAAELALGTSGSTLTPGILKSSKDGSVLSLLNFLRLICNHGRQVLPETALTIWNARDQPMTDIDEAKTNGDDIGAFVHSAKILALLGKLRSTHTVTYDNYGRYHVGKSVVFSYWTKMLDLVQRALANYQFKTCRIDGSTSLEERSVALKKFNEDPDCSVMLATIGSAGEGLDLTVANHVHLMEPHWNPMAETQAVDRVYRIGQQREVTVTRYIVPNSIETYIQWVQQQKMKLISNIVDTEEITQAEIDMERWKQLRDNLGCTS</sequence>
<dbReference type="InterPro" id="IPR001650">
    <property type="entry name" value="Helicase_C-like"/>
</dbReference>
<dbReference type="Pfam" id="PF00176">
    <property type="entry name" value="SNF2-rel_dom"/>
    <property type="match status" value="1"/>
</dbReference>
<keyword evidence="3" id="KW-0347">Helicase</keyword>
<keyword evidence="2" id="KW-0378">Hydrolase</keyword>
<dbReference type="GO" id="GO:0008094">
    <property type="term" value="F:ATP-dependent activity, acting on DNA"/>
    <property type="evidence" value="ECO:0007669"/>
    <property type="project" value="TreeGrafter"/>
</dbReference>
<dbReference type="GO" id="GO:0005524">
    <property type="term" value="F:ATP binding"/>
    <property type="evidence" value="ECO:0007669"/>
    <property type="project" value="UniProtKB-KW"/>
</dbReference>
<dbReference type="EMBL" id="KZ805352">
    <property type="protein sequence ID" value="PVI01811.1"/>
    <property type="molecule type" value="Genomic_DNA"/>
</dbReference>
<dbReference type="InterPro" id="IPR050628">
    <property type="entry name" value="SNF2_RAD54_helicase_TF"/>
</dbReference>
<dbReference type="PANTHER" id="PTHR45626:SF17">
    <property type="entry name" value="HELICASE-LIKE TRANSCRIPTION FACTOR"/>
    <property type="match status" value="1"/>
</dbReference>
<protein>
    <submittedName>
        <fullName evidence="7">Uncharacterized protein</fullName>
    </submittedName>
</protein>
<dbReference type="CDD" id="cd18008">
    <property type="entry name" value="DEXDc_SHPRH-like"/>
    <property type="match status" value="1"/>
</dbReference>
<evidence type="ECO:0000259" key="6">
    <source>
        <dbReference type="PROSITE" id="PS51194"/>
    </source>
</evidence>
<evidence type="ECO:0000256" key="4">
    <source>
        <dbReference type="ARBA" id="ARBA00022840"/>
    </source>
</evidence>
<keyword evidence="8" id="KW-1185">Reference proteome</keyword>
<organism evidence="7 8">
    <name type="scientific">Periconia macrospinosa</name>
    <dbReference type="NCBI Taxonomy" id="97972"/>
    <lineage>
        <taxon>Eukaryota</taxon>
        <taxon>Fungi</taxon>
        <taxon>Dikarya</taxon>
        <taxon>Ascomycota</taxon>
        <taxon>Pezizomycotina</taxon>
        <taxon>Dothideomycetes</taxon>
        <taxon>Pleosporomycetidae</taxon>
        <taxon>Pleosporales</taxon>
        <taxon>Massarineae</taxon>
        <taxon>Periconiaceae</taxon>
        <taxon>Periconia</taxon>
    </lineage>
</organism>
<dbReference type="Proteomes" id="UP000244855">
    <property type="component" value="Unassembled WGS sequence"/>
</dbReference>
<dbReference type="InterPro" id="IPR027417">
    <property type="entry name" value="P-loop_NTPase"/>
</dbReference>
<dbReference type="Gene3D" id="3.40.50.300">
    <property type="entry name" value="P-loop containing nucleotide triphosphate hydrolases"/>
    <property type="match status" value="1"/>
</dbReference>
<gene>
    <name evidence="7" type="ORF">DM02DRAFT_671025</name>
</gene>
<dbReference type="GO" id="GO:0016787">
    <property type="term" value="F:hydrolase activity"/>
    <property type="evidence" value="ECO:0007669"/>
    <property type="project" value="UniProtKB-KW"/>
</dbReference>
<accession>A0A2V1DUH3</accession>
<dbReference type="PROSITE" id="PS51192">
    <property type="entry name" value="HELICASE_ATP_BIND_1"/>
    <property type="match status" value="1"/>
</dbReference>
<dbReference type="GO" id="GO:0006281">
    <property type="term" value="P:DNA repair"/>
    <property type="evidence" value="ECO:0007669"/>
    <property type="project" value="TreeGrafter"/>
</dbReference>
<reference evidence="7 8" key="1">
    <citation type="journal article" date="2018" name="Sci. Rep.">
        <title>Comparative genomics provides insights into the lifestyle and reveals functional heterogeneity of dark septate endophytic fungi.</title>
        <authorList>
            <person name="Knapp D.G."/>
            <person name="Nemeth J.B."/>
            <person name="Barry K."/>
            <person name="Hainaut M."/>
            <person name="Henrissat B."/>
            <person name="Johnson J."/>
            <person name="Kuo A."/>
            <person name="Lim J.H.P."/>
            <person name="Lipzen A."/>
            <person name="Nolan M."/>
            <person name="Ohm R.A."/>
            <person name="Tamas L."/>
            <person name="Grigoriev I.V."/>
            <person name="Spatafora J.W."/>
            <person name="Nagy L.G."/>
            <person name="Kovacs G.M."/>
        </authorList>
    </citation>
    <scope>NUCLEOTIDE SEQUENCE [LARGE SCALE GENOMIC DNA]</scope>
    <source>
        <strain evidence="7 8">DSE2036</strain>
    </source>
</reference>
<dbReference type="PROSITE" id="PS51194">
    <property type="entry name" value="HELICASE_CTER"/>
    <property type="match status" value="1"/>
</dbReference>
<evidence type="ECO:0000256" key="2">
    <source>
        <dbReference type="ARBA" id="ARBA00022801"/>
    </source>
</evidence>
<dbReference type="SMART" id="SM00490">
    <property type="entry name" value="HELICc"/>
    <property type="match status" value="1"/>
</dbReference>
<feature type="domain" description="Helicase C-terminal" evidence="6">
    <location>
        <begin position="702"/>
        <end position="881"/>
    </location>
</feature>
<keyword evidence="4" id="KW-0067">ATP-binding</keyword>
<dbReference type="GO" id="GO:0005634">
    <property type="term" value="C:nucleus"/>
    <property type="evidence" value="ECO:0007669"/>
    <property type="project" value="TreeGrafter"/>
</dbReference>
<evidence type="ECO:0000256" key="3">
    <source>
        <dbReference type="ARBA" id="ARBA00022806"/>
    </source>
</evidence>
<dbReference type="STRING" id="97972.A0A2V1DUH3"/>
<dbReference type="Gene3D" id="3.40.50.10810">
    <property type="entry name" value="Tandem AAA-ATPase domain"/>
    <property type="match status" value="1"/>
</dbReference>